<keyword evidence="11" id="KW-1185">Reference proteome</keyword>
<evidence type="ECO:0000256" key="3">
    <source>
        <dbReference type="ARBA" id="ARBA00022448"/>
    </source>
</evidence>
<dbReference type="PANTHER" id="PTHR48022">
    <property type="entry name" value="PLASTIDIC GLUCOSE TRANSPORTER 4"/>
    <property type="match status" value="1"/>
</dbReference>
<dbReference type="HOGENOM" id="CLU_001265_30_13_1"/>
<organism evidence="10 11">
    <name type="scientific">Piloderma croceum (strain F 1598)</name>
    <dbReference type="NCBI Taxonomy" id="765440"/>
    <lineage>
        <taxon>Eukaryota</taxon>
        <taxon>Fungi</taxon>
        <taxon>Dikarya</taxon>
        <taxon>Basidiomycota</taxon>
        <taxon>Agaricomycotina</taxon>
        <taxon>Agaricomycetes</taxon>
        <taxon>Agaricomycetidae</taxon>
        <taxon>Atheliales</taxon>
        <taxon>Atheliaceae</taxon>
        <taxon>Piloderma</taxon>
    </lineage>
</organism>
<feature type="transmembrane region" description="Helical" evidence="8">
    <location>
        <begin position="152"/>
        <end position="173"/>
    </location>
</feature>
<dbReference type="GO" id="GO:0016020">
    <property type="term" value="C:membrane"/>
    <property type="evidence" value="ECO:0007669"/>
    <property type="project" value="UniProtKB-SubCell"/>
</dbReference>
<evidence type="ECO:0000313" key="10">
    <source>
        <dbReference type="EMBL" id="KIM88004.1"/>
    </source>
</evidence>
<dbReference type="InterPro" id="IPR003663">
    <property type="entry name" value="Sugar/inositol_transpt"/>
</dbReference>
<evidence type="ECO:0000256" key="2">
    <source>
        <dbReference type="ARBA" id="ARBA00010992"/>
    </source>
</evidence>
<feature type="transmembrane region" description="Helical" evidence="8">
    <location>
        <begin position="63"/>
        <end position="84"/>
    </location>
</feature>
<keyword evidence="5 8" id="KW-1133">Transmembrane helix</keyword>
<evidence type="ECO:0000256" key="6">
    <source>
        <dbReference type="ARBA" id="ARBA00023136"/>
    </source>
</evidence>
<feature type="transmembrane region" description="Helical" evidence="8">
    <location>
        <begin position="392"/>
        <end position="411"/>
    </location>
</feature>
<evidence type="ECO:0000256" key="1">
    <source>
        <dbReference type="ARBA" id="ARBA00004141"/>
    </source>
</evidence>
<proteinExistence type="inferred from homology"/>
<dbReference type="Proteomes" id="UP000054166">
    <property type="component" value="Unassembled WGS sequence"/>
</dbReference>
<accession>A0A0C3G8C1</accession>
<comment type="catalytic activity">
    <reaction evidence="7">
        <text>myo-inositol(out) + H(+)(out) = myo-inositol(in) + H(+)(in)</text>
        <dbReference type="Rhea" id="RHEA:60364"/>
        <dbReference type="ChEBI" id="CHEBI:15378"/>
        <dbReference type="ChEBI" id="CHEBI:17268"/>
    </reaction>
</comment>
<reference evidence="10 11" key="1">
    <citation type="submission" date="2014-04" db="EMBL/GenBank/DDBJ databases">
        <authorList>
            <consortium name="DOE Joint Genome Institute"/>
            <person name="Kuo A."/>
            <person name="Tarkka M."/>
            <person name="Buscot F."/>
            <person name="Kohler A."/>
            <person name="Nagy L.G."/>
            <person name="Floudas D."/>
            <person name="Copeland A."/>
            <person name="Barry K.W."/>
            <person name="Cichocki N."/>
            <person name="Veneault-Fourrey C."/>
            <person name="LaButti K."/>
            <person name="Lindquist E.A."/>
            <person name="Lipzen A."/>
            <person name="Lundell T."/>
            <person name="Morin E."/>
            <person name="Murat C."/>
            <person name="Sun H."/>
            <person name="Tunlid A."/>
            <person name="Henrissat B."/>
            <person name="Grigoriev I.V."/>
            <person name="Hibbett D.S."/>
            <person name="Martin F."/>
            <person name="Nordberg H.P."/>
            <person name="Cantor M.N."/>
            <person name="Hua S.X."/>
        </authorList>
    </citation>
    <scope>NUCLEOTIDE SEQUENCE [LARGE SCALE GENOMIC DNA]</scope>
    <source>
        <strain evidence="10 11">F 1598</strain>
    </source>
</reference>
<dbReference type="PROSITE" id="PS00216">
    <property type="entry name" value="SUGAR_TRANSPORT_1"/>
    <property type="match status" value="1"/>
</dbReference>
<dbReference type="InterPro" id="IPR005829">
    <property type="entry name" value="Sugar_transporter_CS"/>
</dbReference>
<keyword evidence="3" id="KW-0813">Transport</keyword>
<dbReference type="InterPro" id="IPR050360">
    <property type="entry name" value="MFS_Sugar_Transporters"/>
</dbReference>
<dbReference type="PRINTS" id="PR00171">
    <property type="entry name" value="SUGRTRNSPORT"/>
</dbReference>
<evidence type="ECO:0000313" key="11">
    <source>
        <dbReference type="Proteomes" id="UP000054166"/>
    </source>
</evidence>
<dbReference type="InParanoid" id="A0A0C3G8C1"/>
<keyword evidence="4 8" id="KW-0812">Transmembrane</keyword>
<dbReference type="GO" id="GO:0005351">
    <property type="term" value="F:carbohydrate:proton symporter activity"/>
    <property type="evidence" value="ECO:0007669"/>
    <property type="project" value="TreeGrafter"/>
</dbReference>
<dbReference type="InterPro" id="IPR005828">
    <property type="entry name" value="MFS_sugar_transport-like"/>
</dbReference>
<dbReference type="PANTHER" id="PTHR48022:SF11">
    <property type="entry name" value="MONOSACCHARIDE TRANSPORTER (HXT8), PUTATIVE (AFU_ORTHOLOGUE AFUA_2G08120)-RELATED"/>
    <property type="match status" value="1"/>
</dbReference>
<comment type="subcellular location">
    <subcellularLocation>
        <location evidence="1">Membrane</location>
        <topology evidence="1">Multi-pass membrane protein</topology>
    </subcellularLocation>
</comment>
<name>A0A0C3G8C1_PILCF</name>
<dbReference type="STRING" id="765440.A0A0C3G8C1"/>
<dbReference type="SUPFAM" id="SSF103473">
    <property type="entry name" value="MFS general substrate transporter"/>
    <property type="match status" value="1"/>
</dbReference>
<feature type="domain" description="Major facilitator superfamily (MFS) profile" evidence="9">
    <location>
        <begin position="1"/>
        <end position="446"/>
    </location>
</feature>
<dbReference type="Pfam" id="PF00083">
    <property type="entry name" value="Sugar_tr"/>
    <property type="match status" value="1"/>
</dbReference>
<feature type="transmembrane region" description="Helical" evidence="8">
    <location>
        <begin position="28"/>
        <end position="51"/>
    </location>
</feature>
<evidence type="ECO:0000256" key="4">
    <source>
        <dbReference type="ARBA" id="ARBA00022692"/>
    </source>
</evidence>
<dbReference type="AlphaFoldDB" id="A0A0C3G8C1"/>
<comment type="similarity">
    <text evidence="2">Belongs to the major facilitator superfamily. Sugar transporter (TC 2.A.1.1) family.</text>
</comment>
<evidence type="ECO:0000259" key="9">
    <source>
        <dbReference type="PROSITE" id="PS50850"/>
    </source>
</evidence>
<dbReference type="Gene3D" id="1.20.1250.20">
    <property type="entry name" value="MFS general substrate transporter like domains"/>
    <property type="match status" value="1"/>
</dbReference>
<gene>
    <name evidence="10" type="ORF">PILCRDRAFT_63045</name>
</gene>
<dbReference type="InterPro" id="IPR036259">
    <property type="entry name" value="MFS_trans_sf"/>
</dbReference>
<evidence type="ECO:0000256" key="5">
    <source>
        <dbReference type="ARBA" id="ARBA00022989"/>
    </source>
</evidence>
<feature type="transmembrane region" description="Helical" evidence="8">
    <location>
        <begin position="423"/>
        <end position="442"/>
    </location>
</feature>
<protein>
    <recommendedName>
        <fullName evidence="9">Major facilitator superfamily (MFS) profile domain-containing protein</fullName>
    </recommendedName>
</protein>
<evidence type="ECO:0000256" key="8">
    <source>
        <dbReference type="SAM" id="Phobius"/>
    </source>
</evidence>
<reference evidence="11" key="2">
    <citation type="submission" date="2015-01" db="EMBL/GenBank/DDBJ databases">
        <title>Evolutionary Origins and Diversification of the Mycorrhizal Mutualists.</title>
        <authorList>
            <consortium name="DOE Joint Genome Institute"/>
            <consortium name="Mycorrhizal Genomics Consortium"/>
            <person name="Kohler A."/>
            <person name="Kuo A."/>
            <person name="Nagy L.G."/>
            <person name="Floudas D."/>
            <person name="Copeland A."/>
            <person name="Barry K.W."/>
            <person name="Cichocki N."/>
            <person name="Veneault-Fourrey C."/>
            <person name="LaButti K."/>
            <person name="Lindquist E.A."/>
            <person name="Lipzen A."/>
            <person name="Lundell T."/>
            <person name="Morin E."/>
            <person name="Murat C."/>
            <person name="Riley R."/>
            <person name="Ohm R."/>
            <person name="Sun H."/>
            <person name="Tunlid A."/>
            <person name="Henrissat B."/>
            <person name="Grigoriev I.V."/>
            <person name="Hibbett D.S."/>
            <person name="Martin F."/>
        </authorList>
    </citation>
    <scope>NUCLEOTIDE SEQUENCE [LARGE SCALE GENOMIC DNA]</scope>
    <source>
        <strain evidence="11">F 1598</strain>
    </source>
</reference>
<dbReference type="OrthoDB" id="6133115at2759"/>
<keyword evidence="6 8" id="KW-0472">Membrane</keyword>
<dbReference type="EMBL" id="KN832978">
    <property type="protein sequence ID" value="KIM88004.1"/>
    <property type="molecule type" value="Genomic_DNA"/>
</dbReference>
<evidence type="ECO:0000256" key="7">
    <source>
        <dbReference type="ARBA" id="ARBA00049119"/>
    </source>
</evidence>
<dbReference type="InterPro" id="IPR020846">
    <property type="entry name" value="MFS_dom"/>
</dbReference>
<dbReference type="PROSITE" id="PS50850">
    <property type="entry name" value="MFS"/>
    <property type="match status" value="1"/>
</dbReference>
<feature type="transmembrane region" description="Helical" evidence="8">
    <location>
        <begin position="323"/>
        <end position="346"/>
    </location>
</feature>
<feature type="transmembrane region" description="Helical" evidence="8">
    <location>
        <begin position="119"/>
        <end position="146"/>
    </location>
</feature>
<sequence length="456" mass="50205">MCFSAYTIGFQSFFDYMGLVNGSPHANAILGAANGLYPAGGCFGCIFVGWVGEVYGRKRSMQVGCLIGIIGAILMCAAQDIAMFLVSRFVMGWSIGMLVTLVPLYQSECSPPSHRGLMVGYHGILIASSYTLAGLVSFGCFFAPFGNFQWRFPLAVQLIPVTVLFLGSFFLPFSPRWLLSVGRDDEAWQVVKRLHDDPADPDFAIAEFAEMKAQIELERKTGSISPWGKARMAFSRASYRKRLCLGFLLQMGNHCISIPKFSVPLLISSSEIILYNSLGINGSIPILLTACSTLPLNFPNLAVAILGNATTALFVDRVGRRKFLMVGIIGCILFLVLELAMVAKYVGTSNQAGLSAGGNEYICFELMLLIIRCDSIQYVYASEIFPMQWRSFGMGFSLLGQWLSNTIYLAVTPTALAQVSWRFFFLFISLGLVYLILVYFFMPETSRLSLEQIGAV</sequence>